<feature type="transmembrane region" description="Helical" evidence="1">
    <location>
        <begin position="462"/>
        <end position="482"/>
    </location>
</feature>
<dbReference type="Pfam" id="PF09972">
    <property type="entry name" value="DUF2207"/>
    <property type="match status" value="1"/>
</dbReference>
<accession>A0ABX5SL13</accession>
<reference evidence="5 6" key="1">
    <citation type="submission" date="2019-03" db="EMBL/GenBank/DDBJ databases">
        <title>Complete Genome Sequence of Leuconostoc kimchii strain NKJ218 Isolated from Homemade Kimchi.</title>
        <authorList>
            <person name="Jung J.Y."/>
            <person name="Jin H.M."/>
            <person name="Jung J.-W."/>
            <person name="Lee S.-Y."/>
            <person name="Ryu B.-G."/>
            <person name="Han S.-S."/>
            <person name="Kang H.K."/>
            <person name="Choi H.W."/>
            <person name="Chung E.J."/>
            <person name="Choi K.-M."/>
        </authorList>
    </citation>
    <scope>NUCLEOTIDE SEQUENCE [LARGE SCALE GENOMIC DNA]</scope>
    <source>
        <strain evidence="5 6">NKJ218</strain>
    </source>
</reference>
<evidence type="ECO:0000256" key="2">
    <source>
        <dbReference type="SAM" id="SignalP"/>
    </source>
</evidence>
<dbReference type="Proteomes" id="UP000295756">
    <property type="component" value="Chromosome"/>
</dbReference>
<name>A0ABX5SL13_9LACO</name>
<evidence type="ECO:0000259" key="4">
    <source>
        <dbReference type="Pfam" id="PF20990"/>
    </source>
</evidence>
<evidence type="ECO:0000259" key="3">
    <source>
        <dbReference type="Pfam" id="PF09972"/>
    </source>
</evidence>
<feature type="signal peptide" evidence="2">
    <location>
        <begin position="1"/>
        <end position="24"/>
    </location>
</feature>
<organism evidence="5 6">
    <name type="scientific">Leuconostoc kimchii</name>
    <dbReference type="NCBI Taxonomy" id="136609"/>
    <lineage>
        <taxon>Bacteria</taxon>
        <taxon>Bacillati</taxon>
        <taxon>Bacillota</taxon>
        <taxon>Bacilli</taxon>
        <taxon>Lactobacillales</taxon>
        <taxon>Lactobacillaceae</taxon>
        <taxon>Leuconostoc</taxon>
    </lineage>
</organism>
<feature type="transmembrane region" description="Helical" evidence="1">
    <location>
        <begin position="435"/>
        <end position="456"/>
    </location>
</feature>
<dbReference type="EMBL" id="CP037939">
    <property type="protein sequence ID" value="QBR48062.1"/>
    <property type="molecule type" value="Genomic_DNA"/>
</dbReference>
<dbReference type="InterPro" id="IPR018702">
    <property type="entry name" value="DUF2207"/>
</dbReference>
<protein>
    <submittedName>
        <fullName evidence="5">DUF2207 domain-containing protein</fullName>
    </submittedName>
</protein>
<sequence>MKIIAKLTMTVIFSLLVGVKVVQADYHITNYQQQVQIGQDGTAQIDKTVTYHFDDDMNGVYLKEKLMRSSSGGQPYQWGGMQSVAISKNGNQFQSIPVRKSGSDIGYVESKTAARVQEKVYYPIKANDKIIVKYNYQLKNTVINWDDVAEMNWLIIDDWDRPLKHVKIRVALPQKPATTFKGWVHSDTKGQIAVDKKNARLVITAPEVKTHQKLELRTYFDKAQTPENTNTQPGQRAKVISQTEAQKTIKHNQKLHFMAIFGFLIIPIIVLVMIVLTLWYVFYMKTKLRRAKRRSGVDRAAVHIYDLPNDLGPAVINDRIQQQAEVPQIIVATLMDLIARRKITITYQDVRDVSQALYQVNNEDDLADFEISFMTMIFGKKREPVQQDDFQKPESRVSRRIRQKLGQFQHDVAVQSAKKAIIDAQITRKMTHDKIAILSVLSFISISAIVALIVMANYSDIWQLWLVAGAVLVLSGASLVMLSIQATTFFTEPDGFVEKWQWDGFASMLHDIAKLDDKTVLDVQLWDKLLAYAVIFGEAKTVAKTLNVWANDMNISPSYLPVYMMYSSFGMNWSSNLTHHIQTDVGFDSNVSGSGGSFSGGYSGGGGGGGGGAF</sequence>
<keyword evidence="1" id="KW-1133">Transmembrane helix</keyword>
<dbReference type="InterPro" id="IPR048389">
    <property type="entry name" value="YciQ-like_C"/>
</dbReference>
<keyword evidence="2" id="KW-0732">Signal</keyword>
<evidence type="ECO:0000313" key="6">
    <source>
        <dbReference type="Proteomes" id="UP000295756"/>
    </source>
</evidence>
<keyword evidence="1" id="KW-0472">Membrane</keyword>
<feature type="transmembrane region" description="Helical" evidence="1">
    <location>
        <begin position="257"/>
        <end position="283"/>
    </location>
</feature>
<feature type="domain" description="Predicted membrane protein YciQ-like C-terminal" evidence="4">
    <location>
        <begin position="303"/>
        <end position="546"/>
    </location>
</feature>
<feature type="chain" id="PRO_5046955522" evidence="2">
    <location>
        <begin position="25"/>
        <end position="614"/>
    </location>
</feature>
<dbReference type="Pfam" id="PF20990">
    <property type="entry name" value="DUF2207_C"/>
    <property type="match status" value="1"/>
</dbReference>
<proteinExistence type="predicted"/>
<keyword evidence="1" id="KW-0812">Transmembrane</keyword>
<dbReference type="RefSeq" id="WP_013103653.1">
    <property type="nucleotide sequence ID" value="NZ_CP037939.1"/>
</dbReference>
<keyword evidence="6" id="KW-1185">Reference proteome</keyword>
<gene>
    <name evidence="5" type="ORF">EW139_07950</name>
</gene>
<feature type="domain" description="DUF2207" evidence="3">
    <location>
        <begin position="28"/>
        <end position="220"/>
    </location>
</feature>
<evidence type="ECO:0000256" key="1">
    <source>
        <dbReference type="SAM" id="Phobius"/>
    </source>
</evidence>
<evidence type="ECO:0000313" key="5">
    <source>
        <dbReference type="EMBL" id="QBR48062.1"/>
    </source>
</evidence>